<evidence type="ECO:0000313" key="1">
    <source>
        <dbReference type="EMBL" id="KAE8238443.1"/>
    </source>
</evidence>
<reference evidence="1" key="1">
    <citation type="submission" date="2016-04" db="EMBL/GenBank/DDBJ databases">
        <authorList>
            <person name="Nguyen H.D."/>
            <person name="Samba Siva P."/>
            <person name="Cullis J."/>
            <person name="Levesque C.A."/>
            <person name="Hambleton S."/>
        </authorList>
    </citation>
    <scope>NUCLEOTIDE SEQUENCE</scope>
    <source>
        <strain evidence="1">DAOMC 236416</strain>
    </source>
</reference>
<reference evidence="1" key="2">
    <citation type="journal article" date="2019" name="IMA Fungus">
        <title>Genome sequencing and comparison of five Tilletia species to identify candidate genes for the detection of regulated species infecting wheat.</title>
        <authorList>
            <person name="Nguyen H.D.T."/>
            <person name="Sultana T."/>
            <person name="Kesanakurti P."/>
            <person name="Hambleton S."/>
        </authorList>
    </citation>
    <scope>NUCLEOTIDE SEQUENCE</scope>
    <source>
        <strain evidence="1">DAOMC 236416</strain>
    </source>
</reference>
<sequence length="83" mass="9151">MKTKWSAHKFHFRTSTHSRSILWFASPHLDCGNGTGSIVPCRSKLMMTINMPQGVNERNVVLSALEVLCPSAPNVPRSPTSSL</sequence>
<dbReference type="EMBL" id="LWDF02001522">
    <property type="protein sequence ID" value="KAE8238443.1"/>
    <property type="molecule type" value="Genomic_DNA"/>
</dbReference>
<comment type="caution">
    <text evidence="1">The sequence shown here is derived from an EMBL/GenBank/DDBJ whole genome shotgun (WGS) entry which is preliminary data.</text>
</comment>
<proteinExistence type="predicted"/>
<evidence type="ECO:0000313" key="2">
    <source>
        <dbReference type="Proteomes" id="UP000077521"/>
    </source>
</evidence>
<dbReference type="AlphaFoldDB" id="A0A8T8SEG6"/>
<organism evidence="1 2">
    <name type="scientific">Tilletia indica</name>
    <dbReference type="NCBI Taxonomy" id="43049"/>
    <lineage>
        <taxon>Eukaryota</taxon>
        <taxon>Fungi</taxon>
        <taxon>Dikarya</taxon>
        <taxon>Basidiomycota</taxon>
        <taxon>Ustilaginomycotina</taxon>
        <taxon>Exobasidiomycetes</taxon>
        <taxon>Tilletiales</taxon>
        <taxon>Tilletiaceae</taxon>
        <taxon>Tilletia</taxon>
    </lineage>
</organism>
<name>A0A8T8SEG6_9BASI</name>
<gene>
    <name evidence="1" type="ORF">A4X13_0g8506</name>
</gene>
<keyword evidence="2" id="KW-1185">Reference proteome</keyword>
<feature type="non-terminal residue" evidence="1">
    <location>
        <position position="1"/>
    </location>
</feature>
<dbReference type="Proteomes" id="UP000077521">
    <property type="component" value="Unassembled WGS sequence"/>
</dbReference>
<accession>A0A8T8SEG6</accession>
<protein>
    <submittedName>
        <fullName evidence="1">Uncharacterized protein</fullName>
    </submittedName>
</protein>